<feature type="transmembrane region" description="Helical" evidence="6">
    <location>
        <begin position="242"/>
        <end position="260"/>
    </location>
</feature>
<feature type="transmembrane region" description="Helical" evidence="6">
    <location>
        <begin position="7"/>
        <end position="33"/>
    </location>
</feature>
<comment type="caution">
    <text evidence="7">The sequence shown here is derived from an EMBL/GenBank/DDBJ whole genome shotgun (WGS) entry which is preliminary data.</text>
</comment>
<dbReference type="RefSeq" id="WP_114697292.1">
    <property type="nucleotide sequence ID" value="NZ_QQOH01000006.1"/>
</dbReference>
<accession>A0A369W845</accession>
<evidence type="ECO:0000256" key="6">
    <source>
        <dbReference type="RuleBase" id="RU363041"/>
    </source>
</evidence>
<feature type="transmembrane region" description="Helical" evidence="6">
    <location>
        <begin position="211"/>
        <end position="230"/>
    </location>
</feature>
<gene>
    <name evidence="7" type="ORF">DV711_18920</name>
</gene>
<dbReference type="Pfam" id="PF01925">
    <property type="entry name" value="TauE"/>
    <property type="match status" value="1"/>
</dbReference>
<keyword evidence="5 6" id="KW-0472">Membrane</keyword>
<feature type="transmembrane region" description="Helical" evidence="6">
    <location>
        <begin position="79"/>
        <end position="99"/>
    </location>
</feature>
<protein>
    <recommendedName>
        <fullName evidence="6">Probable membrane transporter protein</fullName>
    </recommendedName>
</protein>
<feature type="transmembrane region" description="Helical" evidence="6">
    <location>
        <begin position="45"/>
        <end position="67"/>
    </location>
</feature>
<name>A0A369W845_9GAMM</name>
<proteinExistence type="inferred from homology"/>
<keyword evidence="8" id="KW-1185">Reference proteome</keyword>
<comment type="subcellular location">
    <subcellularLocation>
        <location evidence="6">Cell membrane</location>
        <topology evidence="6">Multi-pass membrane protein</topology>
    </subcellularLocation>
    <subcellularLocation>
        <location evidence="1">Membrane</location>
        <topology evidence="1">Multi-pass membrane protein</topology>
    </subcellularLocation>
</comment>
<evidence type="ECO:0000313" key="8">
    <source>
        <dbReference type="Proteomes" id="UP000253769"/>
    </source>
</evidence>
<keyword evidence="3 6" id="KW-0812">Transmembrane</keyword>
<comment type="similarity">
    <text evidence="2 6">Belongs to the 4-toluene sulfonate uptake permease (TSUP) (TC 2.A.102) family.</text>
</comment>
<dbReference type="EMBL" id="QQOH01000006">
    <property type="protein sequence ID" value="RDE18170.1"/>
    <property type="molecule type" value="Genomic_DNA"/>
</dbReference>
<evidence type="ECO:0000256" key="1">
    <source>
        <dbReference type="ARBA" id="ARBA00004141"/>
    </source>
</evidence>
<evidence type="ECO:0000313" key="7">
    <source>
        <dbReference type="EMBL" id="RDE18170.1"/>
    </source>
</evidence>
<evidence type="ECO:0000256" key="5">
    <source>
        <dbReference type="ARBA" id="ARBA00023136"/>
    </source>
</evidence>
<evidence type="ECO:0000256" key="3">
    <source>
        <dbReference type="ARBA" id="ARBA00022692"/>
    </source>
</evidence>
<reference evidence="7 8" key="1">
    <citation type="submission" date="2018-07" db="EMBL/GenBank/DDBJ databases">
        <title>Motiliproteus coralliicola sp. nov., a bacterium isolated from Coral.</title>
        <authorList>
            <person name="Wang G."/>
        </authorList>
    </citation>
    <scope>NUCLEOTIDE SEQUENCE [LARGE SCALE GENOMIC DNA]</scope>
    <source>
        <strain evidence="7 8">C34</strain>
    </source>
</reference>
<dbReference type="InterPro" id="IPR002781">
    <property type="entry name" value="TM_pro_TauE-like"/>
</dbReference>
<feature type="transmembrane region" description="Helical" evidence="6">
    <location>
        <begin position="105"/>
        <end position="125"/>
    </location>
</feature>
<dbReference type="PANTHER" id="PTHR43483:SF3">
    <property type="entry name" value="MEMBRANE TRANSPORTER PROTEIN HI_0806-RELATED"/>
    <property type="match status" value="1"/>
</dbReference>
<keyword evidence="4 6" id="KW-1133">Transmembrane helix</keyword>
<dbReference type="Proteomes" id="UP000253769">
    <property type="component" value="Unassembled WGS sequence"/>
</dbReference>
<keyword evidence="6" id="KW-1003">Cell membrane</keyword>
<dbReference type="GO" id="GO:0005886">
    <property type="term" value="C:plasma membrane"/>
    <property type="evidence" value="ECO:0007669"/>
    <property type="project" value="UniProtKB-SubCell"/>
</dbReference>
<evidence type="ECO:0000256" key="4">
    <source>
        <dbReference type="ARBA" id="ARBA00022989"/>
    </source>
</evidence>
<sequence>MLLLTYLILGACAGLIAGLFGIGGGLIIVPVLVFSFELQGMSAQVLTHTAVGTSLATIVVTSISSVRTHHAKQGVRWDLFKPLALGIVVGAVLGVKTAGQLSGPLLQLIIGCFALLIAVQMGLGLKPKPHRQVPGSTGLGAVGAGIGYGSAIFGIGGGSMTTPYLSWCNVRIQQAIGTSAACGLPIAVTGALVNIQEGWGNPELMPWSLGYIYLPAFIGIVLTSAICARYGAKLAHRLPERALKRAFAVLLLLVGCRFLMTGFSAI</sequence>
<feature type="transmembrane region" description="Helical" evidence="6">
    <location>
        <begin position="137"/>
        <end position="157"/>
    </location>
</feature>
<evidence type="ECO:0000256" key="2">
    <source>
        <dbReference type="ARBA" id="ARBA00009142"/>
    </source>
</evidence>
<dbReference type="PANTHER" id="PTHR43483">
    <property type="entry name" value="MEMBRANE TRANSPORTER PROTEIN HI_0806-RELATED"/>
    <property type="match status" value="1"/>
</dbReference>
<dbReference type="AlphaFoldDB" id="A0A369W845"/>
<organism evidence="7 8">
    <name type="scientific">Motiliproteus coralliicola</name>
    <dbReference type="NCBI Taxonomy" id="2283196"/>
    <lineage>
        <taxon>Bacteria</taxon>
        <taxon>Pseudomonadati</taxon>
        <taxon>Pseudomonadota</taxon>
        <taxon>Gammaproteobacteria</taxon>
        <taxon>Oceanospirillales</taxon>
        <taxon>Oceanospirillaceae</taxon>
        <taxon>Motiliproteus</taxon>
    </lineage>
</organism>
<dbReference type="OrthoDB" id="457670at2"/>